<gene>
    <name evidence="9" type="ORF">KTH89_13040</name>
</gene>
<keyword evidence="10" id="KW-1185">Reference proteome</keyword>
<evidence type="ECO:0000256" key="4">
    <source>
        <dbReference type="ARBA" id="ARBA00022692"/>
    </source>
</evidence>
<keyword evidence="4 7" id="KW-0812">Transmembrane</keyword>
<evidence type="ECO:0000256" key="1">
    <source>
        <dbReference type="ARBA" id="ARBA00004651"/>
    </source>
</evidence>
<dbReference type="SUPFAM" id="SSF161098">
    <property type="entry name" value="MetI-like"/>
    <property type="match status" value="1"/>
</dbReference>
<feature type="transmembrane region" description="Helical" evidence="7">
    <location>
        <begin position="151"/>
        <end position="173"/>
    </location>
</feature>
<reference evidence="9" key="1">
    <citation type="submission" date="2021-06" db="EMBL/GenBank/DDBJ databases">
        <title>Description of novel taxa of the family Lachnospiraceae.</title>
        <authorList>
            <person name="Chaplin A.V."/>
            <person name="Sokolova S.R."/>
            <person name="Pikina A.P."/>
            <person name="Korzhanova M."/>
            <person name="Belova V."/>
            <person name="Korostin D."/>
            <person name="Efimov B.A."/>
        </authorList>
    </citation>
    <scope>NUCLEOTIDE SEQUENCE</scope>
    <source>
        <strain evidence="9">ASD5720</strain>
    </source>
</reference>
<feature type="transmembrane region" description="Helical" evidence="7">
    <location>
        <begin position="259"/>
        <end position="282"/>
    </location>
</feature>
<evidence type="ECO:0000256" key="7">
    <source>
        <dbReference type="RuleBase" id="RU363032"/>
    </source>
</evidence>
<feature type="transmembrane region" description="Helical" evidence="7">
    <location>
        <begin position="79"/>
        <end position="99"/>
    </location>
</feature>
<dbReference type="Pfam" id="PF00528">
    <property type="entry name" value="BPD_transp_1"/>
    <property type="match status" value="1"/>
</dbReference>
<accession>A0A949JYC3</accession>
<evidence type="ECO:0000256" key="2">
    <source>
        <dbReference type="ARBA" id="ARBA00022448"/>
    </source>
</evidence>
<feature type="domain" description="ABC transmembrane type-1" evidence="8">
    <location>
        <begin position="73"/>
        <end position="278"/>
    </location>
</feature>
<evidence type="ECO:0000256" key="3">
    <source>
        <dbReference type="ARBA" id="ARBA00022475"/>
    </source>
</evidence>
<dbReference type="InterPro" id="IPR000515">
    <property type="entry name" value="MetI-like"/>
</dbReference>
<name>A0A949JYC3_9FIRM</name>
<dbReference type="PANTHER" id="PTHR30193">
    <property type="entry name" value="ABC TRANSPORTER PERMEASE PROTEIN"/>
    <property type="match status" value="1"/>
</dbReference>
<dbReference type="InterPro" id="IPR035906">
    <property type="entry name" value="MetI-like_sf"/>
</dbReference>
<protein>
    <submittedName>
        <fullName evidence="9">Sugar ABC transporter permease</fullName>
    </submittedName>
</protein>
<dbReference type="GO" id="GO:0055085">
    <property type="term" value="P:transmembrane transport"/>
    <property type="evidence" value="ECO:0007669"/>
    <property type="project" value="InterPro"/>
</dbReference>
<keyword evidence="6 7" id="KW-0472">Membrane</keyword>
<dbReference type="RefSeq" id="WP_238721994.1">
    <property type="nucleotide sequence ID" value="NZ_JAHQCW010000021.1"/>
</dbReference>
<dbReference type="PROSITE" id="PS50928">
    <property type="entry name" value="ABC_TM1"/>
    <property type="match status" value="1"/>
</dbReference>
<proteinExistence type="inferred from homology"/>
<keyword evidence="5 7" id="KW-1133">Transmembrane helix</keyword>
<feature type="transmembrane region" description="Helical" evidence="7">
    <location>
        <begin position="111"/>
        <end position="131"/>
    </location>
</feature>
<keyword evidence="2 7" id="KW-0813">Transport</keyword>
<dbReference type="Proteomes" id="UP000712157">
    <property type="component" value="Unassembled WGS sequence"/>
</dbReference>
<dbReference type="CDD" id="cd06261">
    <property type="entry name" value="TM_PBP2"/>
    <property type="match status" value="1"/>
</dbReference>
<organism evidence="9 10">
    <name type="scientific">Diplocloster agilis</name>
    <dbReference type="NCBI Taxonomy" id="2850323"/>
    <lineage>
        <taxon>Bacteria</taxon>
        <taxon>Bacillati</taxon>
        <taxon>Bacillota</taxon>
        <taxon>Clostridia</taxon>
        <taxon>Lachnospirales</taxon>
        <taxon>Lachnospiraceae</taxon>
        <taxon>Diplocloster</taxon>
    </lineage>
</organism>
<sequence>MKRNRKMINGKKTSQYVFLLPGLLMFSFSVLIPLFNGIHIAFTDWNGITTDYNYVGFKNFISVFRDQRLIDPMINSIKFAVLGTIGNNVIALGTALLVNQKTGKLSNIVRVIFFMPVCFSSILTAFIWNFIYKEVFSQLFQIKSLLGNPEWVIPAIVIMGLWNTCGINMLIYLSGIKNIPVELVEAAKIDGATVFQRFRKVTLPLLAPAFSVCVTLSMTSWLREFAMTLSATRGGPGGASKTMSIYIFENLYTYNKAGYGQAIALLFAVFLILIGNLVASFFRRKEVEL</sequence>
<dbReference type="InterPro" id="IPR051393">
    <property type="entry name" value="ABC_transporter_permease"/>
</dbReference>
<dbReference type="EMBL" id="JAHQCW010000021">
    <property type="protein sequence ID" value="MBU9737468.1"/>
    <property type="molecule type" value="Genomic_DNA"/>
</dbReference>
<dbReference type="PANTHER" id="PTHR30193:SF37">
    <property type="entry name" value="INNER MEMBRANE ABC TRANSPORTER PERMEASE PROTEIN YCJO"/>
    <property type="match status" value="1"/>
</dbReference>
<comment type="similarity">
    <text evidence="7">Belongs to the binding-protein-dependent transport system permease family.</text>
</comment>
<evidence type="ECO:0000259" key="8">
    <source>
        <dbReference type="PROSITE" id="PS50928"/>
    </source>
</evidence>
<dbReference type="GO" id="GO:0005886">
    <property type="term" value="C:plasma membrane"/>
    <property type="evidence" value="ECO:0007669"/>
    <property type="project" value="UniProtKB-SubCell"/>
</dbReference>
<evidence type="ECO:0000313" key="10">
    <source>
        <dbReference type="Proteomes" id="UP000712157"/>
    </source>
</evidence>
<feature type="transmembrane region" description="Helical" evidence="7">
    <location>
        <begin position="16"/>
        <end position="35"/>
    </location>
</feature>
<evidence type="ECO:0000256" key="6">
    <source>
        <dbReference type="ARBA" id="ARBA00023136"/>
    </source>
</evidence>
<evidence type="ECO:0000256" key="5">
    <source>
        <dbReference type="ARBA" id="ARBA00022989"/>
    </source>
</evidence>
<dbReference type="Gene3D" id="1.10.3720.10">
    <property type="entry name" value="MetI-like"/>
    <property type="match status" value="1"/>
</dbReference>
<keyword evidence="3" id="KW-1003">Cell membrane</keyword>
<evidence type="ECO:0000313" key="9">
    <source>
        <dbReference type="EMBL" id="MBU9737468.1"/>
    </source>
</evidence>
<comment type="caution">
    <text evidence="9">The sequence shown here is derived from an EMBL/GenBank/DDBJ whole genome shotgun (WGS) entry which is preliminary data.</text>
</comment>
<dbReference type="AlphaFoldDB" id="A0A949JYC3"/>
<feature type="transmembrane region" description="Helical" evidence="7">
    <location>
        <begin position="203"/>
        <end position="222"/>
    </location>
</feature>
<comment type="subcellular location">
    <subcellularLocation>
        <location evidence="1 7">Cell membrane</location>
        <topology evidence="1 7">Multi-pass membrane protein</topology>
    </subcellularLocation>
</comment>